<dbReference type="EMBL" id="RWJF01000001">
    <property type="protein sequence ID" value="RST30389.1"/>
    <property type="molecule type" value="Genomic_DNA"/>
</dbReference>
<dbReference type="RefSeq" id="WP_126718221.1">
    <property type="nucleotide sequence ID" value="NZ_RWJF01000001.1"/>
</dbReference>
<dbReference type="AlphaFoldDB" id="A0A3R9Y567"/>
<evidence type="ECO:0000313" key="3">
    <source>
        <dbReference type="EMBL" id="RST30389.1"/>
    </source>
</evidence>
<reference evidence="3 4" key="1">
    <citation type="submission" date="2018-12" db="EMBL/GenBank/DDBJ databases">
        <title>Sphingomonas sp. HMF7854 Genome sequencing and assembly.</title>
        <authorList>
            <person name="Cha I."/>
            <person name="Kang H."/>
            <person name="Kim H."/>
            <person name="Kang J."/>
            <person name="Joh K."/>
        </authorList>
    </citation>
    <scope>NUCLEOTIDE SEQUENCE [LARGE SCALE GENOMIC DNA]</scope>
    <source>
        <strain evidence="3 4">HMF7854</strain>
    </source>
</reference>
<gene>
    <name evidence="3" type="ORF">HMF7854_05795</name>
</gene>
<keyword evidence="4" id="KW-1185">Reference proteome</keyword>
<organism evidence="3 4">
    <name type="scientific">Sphingomonas ginkgonis</name>
    <dbReference type="NCBI Taxonomy" id="2315330"/>
    <lineage>
        <taxon>Bacteria</taxon>
        <taxon>Pseudomonadati</taxon>
        <taxon>Pseudomonadota</taxon>
        <taxon>Alphaproteobacteria</taxon>
        <taxon>Sphingomonadales</taxon>
        <taxon>Sphingomonadaceae</taxon>
        <taxon>Sphingomonas</taxon>
    </lineage>
</organism>
<evidence type="ECO:0000313" key="4">
    <source>
        <dbReference type="Proteomes" id="UP000274661"/>
    </source>
</evidence>
<sequence length="278" mass="30380">MTLTKLETRRVHKVWGQRQLWGPFADPAPGEEPIGEVWFEDPRGIDRGLLIKYLFTQEKLSIQVHPGDEQAHRLGLPRGKDEAWVVLKAEPGATIAMGLKQPESLTTVRAAALDGTLQDLVDWRPVAANRTYFSPSGTIHAIGAGLTVIEIQQNSDTTYRLFDYGRDRELHLDDGLAVSSPVPYSFDNSERQLSDHRAVIVAAPTFTLERVVGPCAFRLSASEPVWLVPVEGDSAADDQSLDPGSAWLAEGAASLRLGPGAVLLLAHEGTEPLAIDEY</sequence>
<keyword evidence="3" id="KW-0413">Isomerase</keyword>
<dbReference type="GO" id="GO:0016853">
    <property type="term" value="F:isomerase activity"/>
    <property type="evidence" value="ECO:0007669"/>
    <property type="project" value="UniProtKB-KW"/>
</dbReference>
<keyword evidence="1" id="KW-0479">Metal-binding</keyword>
<dbReference type="Gene3D" id="2.60.120.10">
    <property type="entry name" value="Jelly Rolls"/>
    <property type="match status" value="1"/>
</dbReference>
<dbReference type="OrthoDB" id="9808275at2"/>
<dbReference type="InterPro" id="IPR051804">
    <property type="entry name" value="Carb_Metab_Reg_Kinase/Isom"/>
</dbReference>
<dbReference type="InterPro" id="IPR011051">
    <property type="entry name" value="RmlC_Cupin_sf"/>
</dbReference>
<dbReference type="InterPro" id="IPR014710">
    <property type="entry name" value="RmlC-like_jellyroll"/>
</dbReference>
<comment type="caution">
    <text evidence="3">The sequence shown here is derived from an EMBL/GenBank/DDBJ whole genome shotgun (WGS) entry which is preliminary data.</text>
</comment>
<name>A0A3R9Y567_9SPHN</name>
<keyword evidence="2" id="KW-0862">Zinc</keyword>
<dbReference type="PANTHER" id="PTHR42742">
    <property type="entry name" value="TRANSCRIPTIONAL REPRESSOR MPRA"/>
    <property type="match status" value="1"/>
</dbReference>
<accession>A0A3R9Y567</accession>
<dbReference type="Proteomes" id="UP000274661">
    <property type="component" value="Unassembled WGS sequence"/>
</dbReference>
<dbReference type="CDD" id="cd07010">
    <property type="entry name" value="cupin_PMI_type_I_N_bac"/>
    <property type="match status" value="1"/>
</dbReference>
<evidence type="ECO:0000256" key="1">
    <source>
        <dbReference type="ARBA" id="ARBA00022723"/>
    </source>
</evidence>
<evidence type="ECO:0000256" key="2">
    <source>
        <dbReference type="ARBA" id="ARBA00022833"/>
    </source>
</evidence>
<proteinExistence type="predicted"/>
<dbReference type="GO" id="GO:0046872">
    <property type="term" value="F:metal ion binding"/>
    <property type="evidence" value="ECO:0007669"/>
    <property type="project" value="UniProtKB-KW"/>
</dbReference>
<dbReference type="SUPFAM" id="SSF51182">
    <property type="entry name" value="RmlC-like cupins"/>
    <property type="match status" value="1"/>
</dbReference>
<dbReference type="PANTHER" id="PTHR42742:SF3">
    <property type="entry name" value="FRUCTOKINASE"/>
    <property type="match status" value="1"/>
</dbReference>
<protein>
    <submittedName>
        <fullName evidence="3">Phosphoheptose isomerase</fullName>
    </submittedName>
</protein>